<dbReference type="PANTHER" id="PTHR14043">
    <property type="entry name" value="CCAAT DISPLACEMENT PROTEIN-RELATED"/>
    <property type="match status" value="1"/>
</dbReference>
<keyword evidence="16" id="KW-1185">Reference proteome</keyword>
<dbReference type="Proteomes" id="UP001447188">
    <property type="component" value="Unassembled WGS sequence"/>
</dbReference>
<feature type="coiled-coil region" evidence="10">
    <location>
        <begin position="571"/>
        <end position="612"/>
    </location>
</feature>
<reference evidence="15 16" key="1">
    <citation type="submission" date="2024-02" db="EMBL/GenBank/DDBJ databases">
        <title>Discinaceae phylogenomics.</title>
        <authorList>
            <person name="Dirks A.C."/>
            <person name="James T.Y."/>
        </authorList>
    </citation>
    <scope>NUCLEOTIDE SEQUENCE [LARGE SCALE GENOMIC DNA]</scope>
    <source>
        <strain evidence="15 16">ACD0624</strain>
    </source>
</reference>
<evidence type="ECO:0000256" key="2">
    <source>
        <dbReference type="ARBA" id="ARBA00006415"/>
    </source>
</evidence>
<evidence type="ECO:0000256" key="5">
    <source>
        <dbReference type="ARBA" id="ARBA00022692"/>
    </source>
</evidence>
<proteinExistence type="inferred from homology"/>
<evidence type="ECO:0000259" key="14">
    <source>
        <dbReference type="Pfam" id="PF25398"/>
    </source>
</evidence>
<evidence type="ECO:0000256" key="1">
    <source>
        <dbReference type="ARBA" id="ARBA00004409"/>
    </source>
</evidence>
<keyword evidence="5 12" id="KW-0812">Transmembrane</keyword>
<keyword evidence="9 12" id="KW-0472">Membrane</keyword>
<protein>
    <recommendedName>
        <fullName evidence="3">Protein CASP</fullName>
    </recommendedName>
</protein>
<feature type="transmembrane region" description="Helical" evidence="12">
    <location>
        <begin position="707"/>
        <end position="725"/>
    </location>
</feature>
<dbReference type="InterPro" id="IPR012955">
    <property type="entry name" value="CASP_C"/>
</dbReference>
<name>A0ABR3GT62_9PEZI</name>
<feature type="domain" description="CASP C-terminal" evidence="13">
    <location>
        <begin position="465"/>
        <end position="727"/>
    </location>
</feature>
<evidence type="ECO:0000313" key="16">
    <source>
        <dbReference type="Proteomes" id="UP001447188"/>
    </source>
</evidence>
<evidence type="ECO:0000313" key="15">
    <source>
        <dbReference type="EMBL" id="KAL0639141.1"/>
    </source>
</evidence>
<keyword evidence="7" id="KW-0333">Golgi apparatus</keyword>
<feature type="region of interest" description="Disordered" evidence="11">
    <location>
        <begin position="1"/>
        <end position="37"/>
    </location>
</feature>
<feature type="region of interest" description="Disordered" evidence="11">
    <location>
        <begin position="399"/>
        <end position="429"/>
    </location>
</feature>
<gene>
    <name evidence="15" type="ORF">Q9L58_001827</name>
</gene>
<evidence type="ECO:0000256" key="12">
    <source>
        <dbReference type="SAM" id="Phobius"/>
    </source>
</evidence>
<feature type="domain" description="Cux N-terminal" evidence="14">
    <location>
        <begin position="37"/>
        <end position="148"/>
    </location>
</feature>
<evidence type="ECO:0000256" key="8">
    <source>
        <dbReference type="ARBA" id="ARBA00023054"/>
    </source>
</evidence>
<comment type="caution">
    <text evidence="15">The sequence shown here is derived from an EMBL/GenBank/DDBJ whole genome shotgun (WGS) entry which is preliminary data.</text>
</comment>
<dbReference type="EMBL" id="JBBBZM010000014">
    <property type="protein sequence ID" value="KAL0639141.1"/>
    <property type="molecule type" value="Genomic_DNA"/>
</dbReference>
<evidence type="ECO:0000256" key="9">
    <source>
        <dbReference type="ARBA" id="ARBA00023136"/>
    </source>
</evidence>
<accession>A0ABR3GT62</accession>
<comment type="subcellular location">
    <subcellularLocation>
        <location evidence="1">Golgi apparatus membrane</location>
        <topology evidence="1">Single-pass type IV membrane protein</topology>
    </subcellularLocation>
</comment>
<feature type="coiled-coil region" evidence="10">
    <location>
        <begin position="155"/>
        <end position="207"/>
    </location>
</feature>
<keyword evidence="4" id="KW-0813">Transport</keyword>
<evidence type="ECO:0000259" key="13">
    <source>
        <dbReference type="Pfam" id="PF08172"/>
    </source>
</evidence>
<feature type="coiled-coil region" evidence="10">
    <location>
        <begin position="277"/>
        <end position="374"/>
    </location>
</feature>
<sequence length="755" mass="84329">MASTEEGRKIRESRPLGDLNGATRKSGDYEKSEASPQTSAFQSAIAAWRNIDLSTLQKSLDTTATDIVSSQKDNLIERKELAQKTKEYRKLGEEAKKDEWKVLLKSYQTFIDHLTTSKKATENAFRNLYQSLSEAPDPYPLLEATIDSLLSLSDMQALTRENTSLNSTVTRLSSQISNLEASMAAKNKELERLKHEKEEDIKKQEEVWRGVIDEKTRNWDGKEKALNEKLGHQESVLKEIKASYEVSQRMGPRSAGGEEDGLARERMAEFEILSRDLERTTLRLAEVEGRNEQLRLELASAQSESGHAATSDTVEVEEDPLIARLRGENSTLLKRVENIKTEVSNEKKEWERKARGLERTVEGLLKDKDTLKEKMSKWGDYEEVRRELEILKSIEFSTGDDDEDDSGLLDFSKTGTADGDGNPGAKRKGGKETLEQMLLARNKKLGSDLTLLRVSHDELSLHLRNLQQTLDSTTSELVSARTLNEKLENDLLKFQQETQYSSALSVAGTYVSRHPQSIAHGSQRRISPTSSIISGVIPRDSSHISLAGLRAGEPESYGSGNGILPMITAQRDRFKQKNQQLEDDLSRAQGTISNLRQEVASLQKDNLQLYEKTRYISSYPRQPVAVGGTTGASGFGGISNSASTLHTANNGLAIDRYRQAYEANISPFEAFRGRESARAFHRMGVIERVIYSLTRVVLANRTSRNMFVGYCILLHMLVFSMLYYAGTAEVEKHLGGMAGKAAAGDWQQEGFDGRG</sequence>
<feature type="coiled-coil region" evidence="10">
    <location>
        <begin position="456"/>
        <end position="497"/>
    </location>
</feature>
<evidence type="ECO:0000256" key="6">
    <source>
        <dbReference type="ARBA" id="ARBA00022989"/>
    </source>
</evidence>
<feature type="compositionally biased region" description="Basic and acidic residues" evidence="11">
    <location>
        <begin position="1"/>
        <end position="15"/>
    </location>
</feature>
<dbReference type="InterPro" id="IPR057476">
    <property type="entry name" value="Cux_N"/>
</dbReference>
<comment type="similarity">
    <text evidence="2">Belongs to the CASP family.</text>
</comment>
<dbReference type="PANTHER" id="PTHR14043:SF2">
    <property type="entry name" value="HOMEOBOX PROTEIN CUT"/>
    <property type="match status" value="1"/>
</dbReference>
<evidence type="ECO:0000256" key="11">
    <source>
        <dbReference type="SAM" id="MobiDB-lite"/>
    </source>
</evidence>
<organism evidence="15 16">
    <name type="scientific">Discina gigas</name>
    <dbReference type="NCBI Taxonomy" id="1032678"/>
    <lineage>
        <taxon>Eukaryota</taxon>
        <taxon>Fungi</taxon>
        <taxon>Dikarya</taxon>
        <taxon>Ascomycota</taxon>
        <taxon>Pezizomycotina</taxon>
        <taxon>Pezizomycetes</taxon>
        <taxon>Pezizales</taxon>
        <taxon>Discinaceae</taxon>
        <taxon>Discina</taxon>
    </lineage>
</organism>
<dbReference type="Pfam" id="PF08172">
    <property type="entry name" value="CASP_C"/>
    <property type="match status" value="1"/>
</dbReference>
<keyword evidence="6 12" id="KW-1133">Transmembrane helix</keyword>
<evidence type="ECO:0000256" key="3">
    <source>
        <dbReference type="ARBA" id="ARBA00018691"/>
    </source>
</evidence>
<dbReference type="Pfam" id="PF25398">
    <property type="entry name" value="CUX1_N"/>
    <property type="match status" value="1"/>
</dbReference>
<evidence type="ECO:0000256" key="4">
    <source>
        <dbReference type="ARBA" id="ARBA00022448"/>
    </source>
</evidence>
<evidence type="ECO:0000256" key="10">
    <source>
        <dbReference type="SAM" id="Coils"/>
    </source>
</evidence>
<evidence type="ECO:0000256" key="7">
    <source>
        <dbReference type="ARBA" id="ARBA00023034"/>
    </source>
</evidence>
<keyword evidence="8 10" id="KW-0175">Coiled coil</keyword>